<sequence length="269" mass="28810">MVSFKVLALAVFAGLSLASPVDNSETQDLVARQSTQWNDPYTKKPYAFAAQAVGSCNYQLTFRRDAFDGRNSIRFYATYPGSSTRRQITPVTRSWTTSPTGSADFGLYTVPDGSHTVISVHRFTGICASGSSGSAPSRLFVRFTLDGGFDYENDFISPAITPVTTSLPLAPANVRVTKDQGTKKSYTVTWTPSSSATGGYYVLIRAGVYAYDLSGFLPGTWTILAGPGQTSAKFKISGRDELETVAVLSQAATDVVSDPTTVPIVFPTA</sequence>
<accession>A0AAN6GM86</accession>
<gene>
    <name evidence="2" type="ORF">OC846_004640</name>
</gene>
<dbReference type="EMBL" id="JAPDMZ010000146">
    <property type="protein sequence ID" value="KAK0548012.1"/>
    <property type="molecule type" value="Genomic_DNA"/>
</dbReference>
<keyword evidence="3" id="KW-1185">Reference proteome</keyword>
<evidence type="ECO:0008006" key="4">
    <source>
        <dbReference type="Google" id="ProtNLM"/>
    </source>
</evidence>
<feature type="chain" id="PRO_5042931858" description="Fibronectin type-III domain-containing protein" evidence="1">
    <location>
        <begin position="19"/>
        <end position="269"/>
    </location>
</feature>
<organism evidence="2 3">
    <name type="scientific">Tilletia horrida</name>
    <dbReference type="NCBI Taxonomy" id="155126"/>
    <lineage>
        <taxon>Eukaryota</taxon>
        <taxon>Fungi</taxon>
        <taxon>Dikarya</taxon>
        <taxon>Basidiomycota</taxon>
        <taxon>Ustilaginomycotina</taxon>
        <taxon>Exobasidiomycetes</taxon>
        <taxon>Tilletiales</taxon>
        <taxon>Tilletiaceae</taxon>
        <taxon>Tilletia</taxon>
    </lineage>
</organism>
<evidence type="ECO:0000313" key="2">
    <source>
        <dbReference type="EMBL" id="KAK0548012.1"/>
    </source>
</evidence>
<name>A0AAN6GM86_9BASI</name>
<feature type="signal peptide" evidence="1">
    <location>
        <begin position="1"/>
        <end position="18"/>
    </location>
</feature>
<evidence type="ECO:0000256" key="1">
    <source>
        <dbReference type="SAM" id="SignalP"/>
    </source>
</evidence>
<dbReference type="Proteomes" id="UP001176517">
    <property type="component" value="Unassembled WGS sequence"/>
</dbReference>
<dbReference type="AlphaFoldDB" id="A0AAN6GM86"/>
<proteinExistence type="predicted"/>
<protein>
    <recommendedName>
        <fullName evidence="4">Fibronectin type-III domain-containing protein</fullName>
    </recommendedName>
</protein>
<keyword evidence="1" id="KW-0732">Signal</keyword>
<comment type="caution">
    <text evidence="2">The sequence shown here is derived from an EMBL/GenBank/DDBJ whole genome shotgun (WGS) entry which is preliminary data.</text>
</comment>
<reference evidence="2" key="1">
    <citation type="journal article" date="2023" name="PhytoFront">
        <title>Draft Genome Resources of Seven Strains of Tilletia horrida, Causal Agent of Kernel Smut of Rice.</title>
        <authorList>
            <person name="Khanal S."/>
            <person name="Antony Babu S."/>
            <person name="Zhou X.G."/>
        </authorList>
    </citation>
    <scope>NUCLEOTIDE SEQUENCE</scope>
    <source>
        <strain evidence="2">TX6</strain>
    </source>
</reference>
<evidence type="ECO:0000313" key="3">
    <source>
        <dbReference type="Proteomes" id="UP001176517"/>
    </source>
</evidence>